<comment type="caution">
    <text evidence="1">The sequence shown here is derived from an EMBL/GenBank/DDBJ whole genome shotgun (WGS) entry which is preliminary data.</text>
</comment>
<sequence>MKISVYGAGNQDLYINKFRVPELFGGEPPYGGSRMAMEFAEAGHDVILSEPNRDMLTEEMWEKVEESGVKVTN</sequence>
<dbReference type="InterPro" id="IPR036291">
    <property type="entry name" value="NAD(P)-bd_dom_sf"/>
</dbReference>
<dbReference type="Proteomes" id="UP000643554">
    <property type="component" value="Unassembled WGS sequence"/>
</dbReference>
<evidence type="ECO:0000313" key="1">
    <source>
        <dbReference type="EMBL" id="HIP84764.1"/>
    </source>
</evidence>
<name>A0A832ZB54_9EURY</name>
<protein>
    <submittedName>
        <fullName evidence="1">H(2)-dependent methylenetetrahydromethanopterin dehydrogenase-related protein</fullName>
        <ecNumber evidence="1">1.12.98.2</ecNumber>
    </submittedName>
</protein>
<dbReference type="SUPFAM" id="SSF51735">
    <property type="entry name" value="NAD(P)-binding Rossmann-fold domains"/>
    <property type="match status" value="1"/>
</dbReference>
<accession>A0A832ZB54</accession>
<gene>
    <name evidence="1" type="ORF">EYH15_04680</name>
</gene>
<dbReference type="AlphaFoldDB" id="A0A832ZB54"/>
<evidence type="ECO:0000313" key="2">
    <source>
        <dbReference type="Proteomes" id="UP000643554"/>
    </source>
</evidence>
<proteinExistence type="predicted"/>
<feature type="non-terminal residue" evidence="1">
    <location>
        <position position="73"/>
    </location>
</feature>
<reference evidence="1" key="1">
    <citation type="journal article" date="2020" name="ISME J.">
        <title>Gammaproteobacteria mediating utilization of methyl-, sulfur- and petroleum organic compounds in deep ocean hydrothermal plumes.</title>
        <authorList>
            <person name="Zhou Z."/>
            <person name="Liu Y."/>
            <person name="Pan J."/>
            <person name="Cron B.R."/>
            <person name="Toner B.M."/>
            <person name="Anantharaman K."/>
            <person name="Breier J.A."/>
            <person name="Dick G.J."/>
            <person name="Li M."/>
        </authorList>
    </citation>
    <scope>NUCLEOTIDE SEQUENCE</scope>
    <source>
        <strain evidence="1">SZUA-1453</strain>
    </source>
</reference>
<keyword evidence="1" id="KW-0560">Oxidoreductase</keyword>
<dbReference type="GO" id="GO:0047068">
    <property type="term" value="F:N5,N10-methenyltetrahydromethanopterin hydrogenase activity"/>
    <property type="evidence" value="ECO:0007669"/>
    <property type="project" value="UniProtKB-EC"/>
</dbReference>
<dbReference type="EMBL" id="DQUI01000074">
    <property type="protein sequence ID" value="HIP84764.1"/>
    <property type="molecule type" value="Genomic_DNA"/>
</dbReference>
<dbReference type="EC" id="1.12.98.2" evidence="1"/>
<organism evidence="1 2">
    <name type="scientific">Methanothermococcus okinawensis</name>
    <dbReference type="NCBI Taxonomy" id="155863"/>
    <lineage>
        <taxon>Archaea</taxon>
        <taxon>Methanobacteriati</taxon>
        <taxon>Methanobacteriota</taxon>
        <taxon>Methanomada group</taxon>
        <taxon>Methanococci</taxon>
        <taxon>Methanococcales</taxon>
        <taxon>Methanococcaceae</taxon>
        <taxon>Methanothermococcus</taxon>
    </lineage>
</organism>
<dbReference type="Gene3D" id="3.40.50.720">
    <property type="entry name" value="NAD(P)-binding Rossmann-like Domain"/>
    <property type="match status" value="1"/>
</dbReference>